<evidence type="ECO:0000256" key="2">
    <source>
        <dbReference type="ARBA" id="ARBA00023002"/>
    </source>
</evidence>
<dbReference type="InterPro" id="IPR005123">
    <property type="entry name" value="Oxoglu/Fe-dep_dioxygenase_dom"/>
</dbReference>
<dbReference type="GO" id="GO:0016491">
    <property type="term" value="F:oxidoreductase activity"/>
    <property type="evidence" value="ECO:0007669"/>
    <property type="project" value="UniProtKB-KW"/>
</dbReference>
<evidence type="ECO:0000256" key="4">
    <source>
        <dbReference type="RuleBase" id="RU003682"/>
    </source>
</evidence>
<protein>
    <recommendedName>
        <fullName evidence="5">Fe2OG dioxygenase domain-containing protein</fullName>
    </recommendedName>
</protein>
<dbReference type="SUPFAM" id="SSF51197">
    <property type="entry name" value="Clavaminate synthase-like"/>
    <property type="match status" value="1"/>
</dbReference>
<reference evidence="6" key="1">
    <citation type="submission" date="2023-12" db="EMBL/GenBank/DDBJ databases">
        <title>Genome assembly of Anisodus tanguticus.</title>
        <authorList>
            <person name="Wang Y.-J."/>
        </authorList>
    </citation>
    <scope>NUCLEOTIDE SEQUENCE</scope>
    <source>
        <strain evidence="6">KB-2021</strain>
        <tissue evidence="6">Leaf</tissue>
    </source>
</reference>
<dbReference type="PANTHER" id="PTHR47991">
    <property type="entry name" value="OXOGLUTARATE/IRON-DEPENDENT DIOXYGENASE"/>
    <property type="match status" value="1"/>
</dbReference>
<dbReference type="AlphaFoldDB" id="A0AAE1RXD7"/>
<evidence type="ECO:0000313" key="6">
    <source>
        <dbReference type="EMBL" id="KAK4359660.1"/>
    </source>
</evidence>
<accession>A0AAE1RXD7</accession>
<dbReference type="InterPro" id="IPR050295">
    <property type="entry name" value="Plant_2OG-oxidoreductases"/>
</dbReference>
<dbReference type="InterPro" id="IPR027443">
    <property type="entry name" value="IPNS-like_sf"/>
</dbReference>
<evidence type="ECO:0000256" key="3">
    <source>
        <dbReference type="ARBA" id="ARBA00023004"/>
    </source>
</evidence>
<sequence>MVASRYYPATDRENNGISEHEDGNFITLVIQDEVGGLEVCKNGEWIPVIPAQGRIVVNISDVIQLDFTDDERKKTYEKTKEDLNVWKKQVHLNEVLDSSLGQILNPLVKTRGAVSVLELCIWWKFELKSILLVSGVYPSGTVVRSYMFASVKVGSQKRVMRFCGSFPPARVFTQGLVRVMIFCFGAEASYQVTTPQRARCPPERARCPPERDCACEVYSAGEESMYLGA</sequence>
<proteinExistence type="inferred from homology"/>
<dbReference type="PROSITE" id="PS51471">
    <property type="entry name" value="FE2OG_OXY"/>
    <property type="match status" value="1"/>
</dbReference>
<comment type="caution">
    <text evidence="6">The sequence shown here is derived from an EMBL/GenBank/DDBJ whole genome shotgun (WGS) entry which is preliminary data.</text>
</comment>
<gene>
    <name evidence="6" type="ORF">RND71_021889</name>
</gene>
<dbReference type="EMBL" id="JAVYJV010000011">
    <property type="protein sequence ID" value="KAK4359660.1"/>
    <property type="molecule type" value="Genomic_DNA"/>
</dbReference>
<evidence type="ECO:0000259" key="5">
    <source>
        <dbReference type="PROSITE" id="PS51471"/>
    </source>
</evidence>
<organism evidence="6 7">
    <name type="scientific">Anisodus tanguticus</name>
    <dbReference type="NCBI Taxonomy" id="243964"/>
    <lineage>
        <taxon>Eukaryota</taxon>
        <taxon>Viridiplantae</taxon>
        <taxon>Streptophyta</taxon>
        <taxon>Embryophyta</taxon>
        <taxon>Tracheophyta</taxon>
        <taxon>Spermatophyta</taxon>
        <taxon>Magnoliopsida</taxon>
        <taxon>eudicotyledons</taxon>
        <taxon>Gunneridae</taxon>
        <taxon>Pentapetalae</taxon>
        <taxon>asterids</taxon>
        <taxon>lamiids</taxon>
        <taxon>Solanales</taxon>
        <taxon>Solanaceae</taxon>
        <taxon>Solanoideae</taxon>
        <taxon>Hyoscyameae</taxon>
        <taxon>Anisodus</taxon>
    </lineage>
</organism>
<feature type="domain" description="Fe2OG dioxygenase" evidence="5">
    <location>
        <begin position="1"/>
        <end position="126"/>
    </location>
</feature>
<name>A0AAE1RXD7_9SOLA</name>
<evidence type="ECO:0000256" key="1">
    <source>
        <dbReference type="ARBA" id="ARBA00022723"/>
    </source>
</evidence>
<dbReference type="GO" id="GO:0046872">
    <property type="term" value="F:metal ion binding"/>
    <property type="evidence" value="ECO:0007669"/>
    <property type="project" value="UniProtKB-KW"/>
</dbReference>
<keyword evidence="2 4" id="KW-0560">Oxidoreductase</keyword>
<comment type="similarity">
    <text evidence="4">Belongs to the iron/ascorbate-dependent oxidoreductase family.</text>
</comment>
<keyword evidence="7" id="KW-1185">Reference proteome</keyword>
<dbReference type="Gene3D" id="2.60.120.330">
    <property type="entry name" value="B-lactam Antibiotic, Isopenicillin N Synthase, Chain"/>
    <property type="match status" value="1"/>
</dbReference>
<keyword evidence="1 4" id="KW-0479">Metal-binding</keyword>
<dbReference type="InterPro" id="IPR044861">
    <property type="entry name" value="IPNS-like_FE2OG_OXY"/>
</dbReference>
<evidence type="ECO:0000313" key="7">
    <source>
        <dbReference type="Proteomes" id="UP001291623"/>
    </source>
</evidence>
<dbReference type="Pfam" id="PF03171">
    <property type="entry name" value="2OG-FeII_Oxy"/>
    <property type="match status" value="1"/>
</dbReference>
<dbReference type="Proteomes" id="UP001291623">
    <property type="component" value="Unassembled WGS sequence"/>
</dbReference>
<keyword evidence="3 4" id="KW-0408">Iron</keyword>